<dbReference type="EMBL" id="AP022608">
    <property type="protein sequence ID" value="BBZ20860.1"/>
    <property type="molecule type" value="Genomic_DNA"/>
</dbReference>
<dbReference type="Gene3D" id="2.40.128.110">
    <property type="entry name" value="Lipid/polyisoprenoid-binding, YceI-like"/>
    <property type="match status" value="1"/>
</dbReference>
<organism evidence="3 4">
    <name type="scientific">Mycolicibacterium gadium</name>
    <name type="common">Mycobacterium gadium</name>
    <dbReference type="NCBI Taxonomy" id="1794"/>
    <lineage>
        <taxon>Bacteria</taxon>
        <taxon>Bacillati</taxon>
        <taxon>Actinomycetota</taxon>
        <taxon>Actinomycetes</taxon>
        <taxon>Mycobacteriales</taxon>
        <taxon>Mycobacteriaceae</taxon>
        <taxon>Mycolicibacterium</taxon>
    </lineage>
</organism>
<dbReference type="RefSeq" id="WP_163689567.1">
    <property type="nucleotide sequence ID" value="NZ_AP022608.1"/>
</dbReference>
<evidence type="ECO:0000256" key="1">
    <source>
        <dbReference type="ARBA" id="ARBA00008812"/>
    </source>
</evidence>
<evidence type="ECO:0000313" key="4">
    <source>
        <dbReference type="Proteomes" id="UP000466187"/>
    </source>
</evidence>
<gene>
    <name evidence="3" type="ORF">MGAD_51950</name>
</gene>
<dbReference type="SMART" id="SM00867">
    <property type="entry name" value="YceI"/>
    <property type="match status" value="1"/>
</dbReference>
<protein>
    <submittedName>
        <fullName evidence="3">Polyisoprenoid-binding protein</fullName>
    </submittedName>
</protein>
<evidence type="ECO:0000313" key="3">
    <source>
        <dbReference type="EMBL" id="BBZ20860.1"/>
    </source>
</evidence>
<reference evidence="3 4" key="1">
    <citation type="journal article" date="2019" name="Emerg. Microbes Infect.">
        <title>Comprehensive subspecies identification of 175 nontuberculous mycobacteria species based on 7547 genomic profiles.</title>
        <authorList>
            <person name="Matsumoto Y."/>
            <person name="Kinjo T."/>
            <person name="Motooka D."/>
            <person name="Nabeya D."/>
            <person name="Jung N."/>
            <person name="Uechi K."/>
            <person name="Horii T."/>
            <person name="Iida T."/>
            <person name="Fujita J."/>
            <person name="Nakamura S."/>
        </authorList>
    </citation>
    <scope>NUCLEOTIDE SEQUENCE [LARGE SCALE GENOMIC DNA]</scope>
    <source>
        <strain evidence="3 4">JCM 12688</strain>
    </source>
</reference>
<dbReference type="InterPro" id="IPR007372">
    <property type="entry name" value="Lipid/polyisoprenoid-bd_YceI"/>
</dbReference>
<accession>A0A7I7WUT4</accession>
<dbReference type="Proteomes" id="UP000466187">
    <property type="component" value="Chromosome"/>
</dbReference>
<sequence>MTPSPVWNLDASDGQLFVHTGVTGRAAKVGHRLTIAMTTWLATVRWSGSKPVEAELTVEVESLQVVKGEGGLKSLSGPEKALARSNALGVLDAQRFPQIRFLANDIDKSDDGYLLTGTLEIHGVAQEREIGLRVEDLGETWRLSCQAEVRQSEFGVKPYSMMFGSMKVVDTVTVSFTAERAKDG</sequence>
<dbReference type="Pfam" id="PF04264">
    <property type="entry name" value="YceI"/>
    <property type="match status" value="1"/>
</dbReference>
<comment type="similarity">
    <text evidence="1">Belongs to the UPF0312 family.</text>
</comment>
<feature type="domain" description="Lipid/polyisoprenoid-binding YceI-like" evidence="2">
    <location>
        <begin position="6"/>
        <end position="181"/>
    </location>
</feature>
<dbReference type="KEGG" id="mgad:MGAD_51950"/>
<dbReference type="InterPro" id="IPR036761">
    <property type="entry name" value="TTHA0802/YceI-like_sf"/>
</dbReference>
<name>A0A7I7WUT4_MYCGU</name>
<proteinExistence type="inferred from homology"/>
<evidence type="ECO:0000259" key="2">
    <source>
        <dbReference type="SMART" id="SM00867"/>
    </source>
</evidence>
<dbReference type="SUPFAM" id="SSF101874">
    <property type="entry name" value="YceI-like"/>
    <property type="match status" value="1"/>
</dbReference>
<dbReference type="AlphaFoldDB" id="A0A7I7WUT4"/>